<proteinExistence type="inferred from homology"/>
<dbReference type="FunFam" id="3.50.50.60:FF:000008">
    <property type="entry name" value="Soluble pyridine nucleotide transhydrogenase"/>
    <property type="match status" value="1"/>
</dbReference>
<dbReference type="InterPro" id="IPR016156">
    <property type="entry name" value="FAD/NAD-linked_Rdtase_dimer_sf"/>
</dbReference>
<evidence type="ECO:0000313" key="17">
    <source>
        <dbReference type="Proteomes" id="UP000048289"/>
    </source>
</evidence>
<name>A0A655JGI3_MYCTX</name>
<dbReference type="PRINTS" id="PR00411">
    <property type="entry name" value="PNDRDTASEI"/>
</dbReference>
<feature type="compositionally biased region" description="Low complexity" evidence="12">
    <location>
        <begin position="51"/>
        <end position="61"/>
    </location>
</feature>
<feature type="compositionally biased region" description="Polar residues" evidence="12">
    <location>
        <begin position="65"/>
        <end position="80"/>
    </location>
</feature>
<feature type="binding site" evidence="11">
    <location>
        <begin position="178"/>
        <end position="187"/>
    </location>
    <ligand>
        <name>FAD</name>
        <dbReference type="ChEBI" id="CHEBI:57692"/>
    </ligand>
</feature>
<comment type="similarity">
    <text evidence="4 11">Belongs to the class-I pyridine nucleotide-disulfide oxidoreductase family.</text>
</comment>
<gene>
    <name evidence="11 16" type="primary">sthA</name>
    <name evidence="15" type="ORF">ERS007681_01420</name>
    <name evidence="16" type="ORF">ERS007741_03364</name>
</gene>
<comment type="cofactor">
    <cofactor evidence="11">
        <name>FAD</name>
        <dbReference type="ChEBI" id="CHEBI:57692"/>
    </cofactor>
    <text evidence="11">Binds 1 FAD per subunit.</text>
</comment>
<evidence type="ECO:0000256" key="6">
    <source>
        <dbReference type="ARBA" id="ARBA00022630"/>
    </source>
</evidence>
<evidence type="ECO:0000256" key="4">
    <source>
        <dbReference type="ARBA" id="ARBA00007532"/>
    </source>
</evidence>
<dbReference type="InterPro" id="IPR050151">
    <property type="entry name" value="Class-I_Pyr_Nuc-Dis_Oxidored"/>
</dbReference>
<dbReference type="InterPro" id="IPR004099">
    <property type="entry name" value="Pyr_nucl-diS_OxRdtase_dimer"/>
</dbReference>
<evidence type="ECO:0000256" key="8">
    <source>
        <dbReference type="ARBA" id="ARBA00022857"/>
    </source>
</evidence>
<dbReference type="GO" id="GO:0004148">
    <property type="term" value="F:dihydrolipoyl dehydrogenase (NADH) activity"/>
    <property type="evidence" value="ECO:0007669"/>
    <property type="project" value="TreeGrafter"/>
</dbReference>
<evidence type="ECO:0000313" key="18">
    <source>
        <dbReference type="Proteomes" id="UP000048600"/>
    </source>
</evidence>
<accession>A0A655JGI3</accession>
<dbReference type="EMBL" id="CFOE01000143">
    <property type="protein sequence ID" value="CFE39049.1"/>
    <property type="molecule type" value="Genomic_DNA"/>
</dbReference>
<keyword evidence="5 11" id="KW-0963">Cytoplasm</keyword>
<evidence type="ECO:0000256" key="5">
    <source>
        <dbReference type="ARBA" id="ARBA00022490"/>
    </source>
</evidence>
<reference evidence="17 18" key="1">
    <citation type="submission" date="2015-03" db="EMBL/GenBank/DDBJ databases">
        <authorList>
            <consortium name="Pathogen Informatics"/>
        </authorList>
    </citation>
    <scope>NUCLEOTIDE SEQUENCE [LARGE SCALE GENOMIC DNA]</scope>
    <source>
        <strain evidence="15 17">G09901357</strain>
        <strain evidence="16 18">P00601463</strain>
    </source>
</reference>
<keyword evidence="10 11" id="KW-0520">NAD</keyword>
<dbReference type="SUPFAM" id="SSF55424">
    <property type="entry name" value="FAD/NAD-linked reductases, dimerisation (C-terminal) domain"/>
    <property type="match status" value="1"/>
</dbReference>
<protein>
    <recommendedName>
        <fullName evidence="11">Soluble pyridine nucleotide transhydrogenase</fullName>
        <shortName evidence="11">STH</shortName>
        <ecNumber evidence="11">1.6.1.1</ecNumber>
    </recommendedName>
    <alternativeName>
        <fullName evidence="11">NAD(P)(+) transhydrogenase [B-specific]</fullName>
    </alternativeName>
</protein>
<dbReference type="SUPFAM" id="SSF51905">
    <property type="entry name" value="FAD/NAD(P)-binding domain"/>
    <property type="match status" value="1"/>
</dbReference>
<keyword evidence="6 11" id="KW-0285">Flavoprotein</keyword>
<dbReference type="AlphaFoldDB" id="A0A655JGI3"/>
<dbReference type="Gene3D" id="3.30.390.30">
    <property type="match status" value="1"/>
</dbReference>
<dbReference type="Proteomes" id="UP000048600">
    <property type="component" value="Unassembled WGS sequence"/>
</dbReference>
<evidence type="ECO:0000256" key="7">
    <source>
        <dbReference type="ARBA" id="ARBA00022827"/>
    </source>
</evidence>
<dbReference type="GO" id="GO:0006103">
    <property type="term" value="P:2-oxoglutarate metabolic process"/>
    <property type="evidence" value="ECO:0007669"/>
    <property type="project" value="TreeGrafter"/>
</dbReference>
<evidence type="ECO:0000256" key="12">
    <source>
        <dbReference type="SAM" id="MobiDB-lite"/>
    </source>
</evidence>
<dbReference type="GO" id="GO:0003957">
    <property type="term" value="F:NAD(P)+ transhydrogenase (Si-specific) activity"/>
    <property type="evidence" value="ECO:0007669"/>
    <property type="project" value="UniProtKB-UniRule"/>
</dbReference>
<evidence type="ECO:0000256" key="1">
    <source>
        <dbReference type="ARBA" id="ARBA00001815"/>
    </source>
</evidence>
<dbReference type="PRINTS" id="PR00368">
    <property type="entry name" value="FADPNR"/>
</dbReference>
<dbReference type="HAMAP" id="MF_00247">
    <property type="entry name" value="SthA"/>
    <property type="match status" value="1"/>
</dbReference>
<evidence type="ECO:0000256" key="3">
    <source>
        <dbReference type="ARBA" id="ARBA00004496"/>
    </source>
</evidence>
<sequence length="613" mass="66047">MSRCDNAAASAAHSCRYSSLHRGHWAPFASTITAIAAAGFAAATSSARWPTRSASSSQRSARITDPSSPAANDTRTSDFSGTKPRMAGSAAISVAGRLSSNCPRYFVMNATLTTGTVSRCPRHAIELPSCGRRRNCAFYCHFMGSMREYDIVVIGSGPGGQKAAIASAKLGKSVAIVERGRMLGGVCVNTGTIPSKTLREAVLYLTGMNQRELYGASYRVKDRITPADLLARTQHVIGKEVDVVRNQLMRNRVDLIVGHGRFIDPHTILVEDQARREKTTVTGDYIIIATGTRPARPSGVEFDEERVLDSDGILDLKSLPSSMVVVGAGVIGIEYASMFAALGTKVTVVEKRDNMLDFCDPEVVEALKFHLRDLAVTFRFGEEVTAVDVGSAGTVTTLASGKQIPAETVMYSAGRQGQTDHLDLHNAGLEVQGRGRIFVDDRFQTKVDHIYAVGDVIGFPALAATSMEQGRLAAYHAFGEPTDGITELQPIGIYSIPEVSYVGATEVELTKSSIPYEVGVARYRELARGQIAGDSYGMLKLLVSTEDLKLLGVHIFGTSATEMVHIGQAVMGCGGSVEYLVDAVFNYPTFSEAYKNAALDVMNKMRALNQFRR</sequence>
<evidence type="ECO:0000259" key="14">
    <source>
        <dbReference type="Pfam" id="PF07992"/>
    </source>
</evidence>
<comment type="catalytic activity">
    <reaction evidence="1 11">
        <text>NAD(+) + NADPH = NADH + NADP(+)</text>
        <dbReference type="Rhea" id="RHEA:11692"/>
        <dbReference type="ChEBI" id="CHEBI:57540"/>
        <dbReference type="ChEBI" id="CHEBI:57783"/>
        <dbReference type="ChEBI" id="CHEBI:57945"/>
        <dbReference type="ChEBI" id="CHEBI:58349"/>
        <dbReference type="EC" id="1.6.1.1"/>
    </reaction>
</comment>
<dbReference type="FunFam" id="3.30.390.30:FF:000001">
    <property type="entry name" value="Dihydrolipoyl dehydrogenase"/>
    <property type="match status" value="1"/>
</dbReference>
<dbReference type="InterPro" id="IPR023753">
    <property type="entry name" value="FAD/NAD-binding_dom"/>
</dbReference>
<dbReference type="NCBIfam" id="NF003585">
    <property type="entry name" value="PRK05249.1"/>
    <property type="match status" value="1"/>
</dbReference>
<feature type="domain" description="FAD/NAD(P)-binding" evidence="14">
    <location>
        <begin position="149"/>
        <end position="470"/>
    </location>
</feature>
<keyword evidence="9 11" id="KW-0560">Oxidoreductase</keyword>
<keyword evidence="8 11" id="KW-0521">NADP</keyword>
<feature type="region of interest" description="Disordered" evidence="12">
    <location>
        <begin position="51"/>
        <end position="85"/>
    </location>
</feature>
<evidence type="ECO:0000256" key="2">
    <source>
        <dbReference type="ARBA" id="ARBA00002842"/>
    </source>
</evidence>
<dbReference type="Proteomes" id="UP000048289">
    <property type="component" value="Unassembled WGS sequence"/>
</dbReference>
<evidence type="ECO:0000313" key="15">
    <source>
        <dbReference type="EMBL" id="CFE39049.1"/>
    </source>
</evidence>
<dbReference type="Gene3D" id="3.50.50.60">
    <property type="entry name" value="FAD/NAD(P)-binding domain"/>
    <property type="match status" value="2"/>
</dbReference>
<dbReference type="EC" id="1.6.1.1" evidence="11"/>
<evidence type="ECO:0000256" key="10">
    <source>
        <dbReference type="ARBA" id="ARBA00023027"/>
    </source>
</evidence>
<evidence type="ECO:0000256" key="11">
    <source>
        <dbReference type="HAMAP-Rule" id="MF_00247"/>
    </source>
</evidence>
<feature type="domain" description="Pyridine nucleotide-disulphide oxidoreductase dimerisation" evidence="13">
    <location>
        <begin position="490"/>
        <end position="598"/>
    </location>
</feature>
<dbReference type="GO" id="GO:0005829">
    <property type="term" value="C:cytosol"/>
    <property type="evidence" value="ECO:0007669"/>
    <property type="project" value="TreeGrafter"/>
</dbReference>
<dbReference type="GO" id="GO:0050660">
    <property type="term" value="F:flavin adenine dinucleotide binding"/>
    <property type="evidence" value="ECO:0007669"/>
    <property type="project" value="TreeGrafter"/>
</dbReference>
<dbReference type="PANTHER" id="PTHR22912">
    <property type="entry name" value="DISULFIDE OXIDOREDUCTASE"/>
    <property type="match status" value="1"/>
</dbReference>
<dbReference type="InterPro" id="IPR022962">
    <property type="entry name" value="STH_gammaproteobact"/>
</dbReference>
<dbReference type="PANTHER" id="PTHR22912:SF93">
    <property type="entry name" value="SOLUBLE PYRIDINE NUCLEOTIDE TRANSHYDROGENASE"/>
    <property type="match status" value="1"/>
</dbReference>
<dbReference type="EMBL" id="CHKL01000497">
    <property type="protein sequence ID" value="COW89162.1"/>
    <property type="molecule type" value="Genomic_DNA"/>
</dbReference>
<dbReference type="GO" id="GO:0006739">
    <property type="term" value="P:NADP+ metabolic process"/>
    <property type="evidence" value="ECO:0007669"/>
    <property type="project" value="UniProtKB-UniRule"/>
</dbReference>
<keyword evidence="7 11" id="KW-0274">FAD</keyword>
<evidence type="ECO:0000259" key="13">
    <source>
        <dbReference type="Pfam" id="PF02852"/>
    </source>
</evidence>
<dbReference type="InterPro" id="IPR036188">
    <property type="entry name" value="FAD/NAD-bd_sf"/>
</dbReference>
<evidence type="ECO:0000313" key="16">
    <source>
        <dbReference type="EMBL" id="COW89162.1"/>
    </source>
</evidence>
<comment type="function">
    <text evidence="2 11">Conversion of NADPH, generated by peripheral catabolic pathways, to NADH, which can enter the respiratory chain for energy generation.</text>
</comment>
<dbReference type="Pfam" id="PF02852">
    <property type="entry name" value="Pyr_redox_dim"/>
    <property type="match status" value="1"/>
</dbReference>
<evidence type="ECO:0000256" key="9">
    <source>
        <dbReference type="ARBA" id="ARBA00023002"/>
    </source>
</evidence>
<comment type="subcellular location">
    <subcellularLocation>
        <location evidence="3 11">Cytoplasm</location>
    </subcellularLocation>
</comment>
<organism evidence="16 18">
    <name type="scientific">Mycobacterium tuberculosis</name>
    <dbReference type="NCBI Taxonomy" id="1773"/>
    <lineage>
        <taxon>Bacteria</taxon>
        <taxon>Bacillati</taxon>
        <taxon>Actinomycetota</taxon>
        <taxon>Actinomycetes</taxon>
        <taxon>Mycobacteriales</taxon>
        <taxon>Mycobacteriaceae</taxon>
        <taxon>Mycobacterium</taxon>
        <taxon>Mycobacterium tuberculosis complex</taxon>
    </lineage>
</organism>
<dbReference type="Pfam" id="PF07992">
    <property type="entry name" value="Pyr_redox_2"/>
    <property type="match status" value="1"/>
</dbReference>